<reference evidence="1 2" key="1">
    <citation type="submission" date="2023-12" db="EMBL/GenBank/DDBJ databases">
        <title>Thiobacillus sedimentum sp. nov., a chemolithoautotrophic sulfur-oxidizing bacterium isolated from freshwater sediment.</title>
        <authorList>
            <person name="Luo J."/>
            <person name="Dai C."/>
        </authorList>
    </citation>
    <scope>NUCLEOTIDE SEQUENCE [LARGE SCALE GENOMIC DNA]</scope>
    <source>
        <strain evidence="1 2">SCUT-2</strain>
    </source>
</reference>
<dbReference type="RefSeq" id="WP_324780964.1">
    <property type="nucleotide sequence ID" value="NZ_CP141769.1"/>
</dbReference>
<dbReference type="SUPFAM" id="SSF52402">
    <property type="entry name" value="Adenine nucleotide alpha hydrolases-like"/>
    <property type="match status" value="2"/>
</dbReference>
<dbReference type="EMBL" id="CP141769">
    <property type="protein sequence ID" value="WRS40434.1"/>
    <property type="molecule type" value="Genomic_DNA"/>
</dbReference>
<accession>A0ABZ1CM55</accession>
<dbReference type="Proteomes" id="UP001334732">
    <property type="component" value="Chromosome"/>
</dbReference>
<protein>
    <recommendedName>
        <fullName evidence="3">UspA domain-containing protein</fullName>
    </recommendedName>
</protein>
<keyword evidence="2" id="KW-1185">Reference proteome</keyword>
<evidence type="ECO:0000313" key="1">
    <source>
        <dbReference type="EMBL" id="WRS40434.1"/>
    </source>
</evidence>
<gene>
    <name evidence="1" type="ORF">VA613_06050</name>
</gene>
<evidence type="ECO:0008006" key="3">
    <source>
        <dbReference type="Google" id="ProtNLM"/>
    </source>
</evidence>
<organism evidence="1 2">
    <name type="scientific">Thiobacillus sedimenti</name>
    <dbReference type="NCBI Taxonomy" id="3110231"/>
    <lineage>
        <taxon>Bacteria</taxon>
        <taxon>Pseudomonadati</taxon>
        <taxon>Pseudomonadota</taxon>
        <taxon>Betaproteobacteria</taxon>
        <taxon>Nitrosomonadales</taxon>
        <taxon>Thiobacillaceae</taxon>
        <taxon>Thiobacillus</taxon>
    </lineage>
</organism>
<sequence>MPIRIWVTLDESPRSSAALSAAAALAAELDAELAGLFVEDVDLQHLVGLPFAREFSLLSGAARTLTPGEIERGWRREAERMQRRLAEMAGTNRLRWSFRVARGRVTAEVSLQAQAFDFVVLGQRCGIGIAAIGRATRSAAAPAARSGPVLVLFEDRTTSARSLQTAATLARRDGAELVLLIPAGDDAAFGAACAAAREELGRSGAIGRCVRIAALDATALTRMARREGASCLVLADTQRYLAPGEAGRALDALDCPVVLTRQGTAGAPSSSAASTA</sequence>
<dbReference type="Gene3D" id="3.40.50.12370">
    <property type="match status" value="1"/>
</dbReference>
<proteinExistence type="predicted"/>
<evidence type="ECO:0000313" key="2">
    <source>
        <dbReference type="Proteomes" id="UP001334732"/>
    </source>
</evidence>
<name>A0ABZ1CM55_9PROT</name>